<dbReference type="Proteomes" id="UP000176308">
    <property type="component" value="Unassembled WGS sequence"/>
</dbReference>
<dbReference type="SUPFAM" id="SSF52540">
    <property type="entry name" value="P-loop containing nucleoside triphosphate hydrolases"/>
    <property type="match status" value="1"/>
</dbReference>
<reference evidence="3 4" key="1">
    <citation type="journal article" date="2016" name="Nat. Commun.">
        <title>Thousands of microbial genomes shed light on interconnected biogeochemical processes in an aquifer system.</title>
        <authorList>
            <person name="Anantharaman K."/>
            <person name="Brown C.T."/>
            <person name="Hug L.A."/>
            <person name="Sharon I."/>
            <person name="Castelle C.J."/>
            <person name="Probst A.J."/>
            <person name="Thomas B.C."/>
            <person name="Singh A."/>
            <person name="Wilkins M.J."/>
            <person name="Karaoz U."/>
            <person name="Brodie E.L."/>
            <person name="Williams K.H."/>
            <person name="Hubbard S.S."/>
            <person name="Banfield J.F."/>
        </authorList>
    </citation>
    <scope>NUCLEOTIDE SEQUENCE [LARGE SCALE GENOMIC DNA]</scope>
</reference>
<dbReference type="NCBIfam" id="NF045971">
    <property type="entry name" value="conju_CD1110"/>
    <property type="match status" value="1"/>
</dbReference>
<dbReference type="Gene3D" id="3.40.50.300">
    <property type="entry name" value="P-loop containing nucleotide triphosphate hydrolases"/>
    <property type="match status" value="1"/>
</dbReference>
<dbReference type="AlphaFoldDB" id="A0A1G2I9A8"/>
<evidence type="ECO:0000313" key="3">
    <source>
        <dbReference type="EMBL" id="OGZ71131.1"/>
    </source>
</evidence>
<organism evidence="3 4">
    <name type="scientific">Candidatus Staskawiczbacteria bacterium RIFCSPLOWO2_01_FULL_33_9</name>
    <dbReference type="NCBI Taxonomy" id="1802211"/>
    <lineage>
        <taxon>Bacteria</taxon>
        <taxon>Candidatus Staskawicziibacteriota</taxon>
    </lineage>
</organism>
<feature type="domain" description="TraG P-loop" evidence="2">
    <location>
        <begin position="247"/>
        <end position="552"/>
    </location>
</feature>
<accession>A0A1G2I9A8</accession>
<keyword evidence="1" id="KW-0175">Coiled coil</keyword>
<evidence type="ECO:0000313" key="4">
    <source>
        <dbReference type="Proteomes" id="UP000176308"/>
    </source>
</evidence>
<protein>
    <submittedName>
        <fullName evidence="3">Conjugal transfer protein TraC</fullName>
    </submittedName>
</protein>
<dbReference type="InterPro" id="IPR051162">
    <property type="entry name" value="T4SS_component"/>
</dbReference>
<evidence type="ECO:0000259" key="2">
    <source>
        <dbReference type="Pfam" id="PF19044"/>
    </source>
</evidence>
<feature type="coiled-coil region" evidence="1">
    <location>
        <begin position="94"/>
        <end position="142"/>
    </location>
</feature>
<dbReference type="InterPro" id="IPR027417">
    <property type="entry name" value="P-loop_NTPase"/>
</dbReference>
<dbReference type="PANTHER" id="PTHR30121">
    <property type="entry name" value="UNCHARACTERIZED PROTEIN YJGR-RELATED"/>
    <property type="match status" value="1"/>
</dbReference>
<dbReference type="EMBL" id="MHOX01000013">
    <property type="protein sequence ID" value="OGZ71131.1"/>
    <property type="molecule type" value="Genomic_DNA"/>
</dbReference>
<proteinExistence type="predicted"/>
<dbReference type="InterPro" id="IPR043964">
    <property type="entry name" value="P-loop_TraG"/>
</dbReference>
<name>A0A1G2I9A8_9BACT</name>
<sequence>MKIPFLDIFGKKKENEITDKIFEEEAFDVRDIIAPPYIGIMQDHIKLGEKLAKSFFIFSYPRYLNTGWFSPVIDLNTPMDISFFIHPISGELILKKLRKKITEVSSEILEREEKGLIRDPSLETAYKDIENLRDKLTTAQERMFRFGIYITIYETTEKGLKDTELTLRSIFESRLIYIKPALFRQKEGFISCSPYGLDLINVHVPMDTEPLSTAFPFVSFDLSSNEGILYGINRHNNSLVLFDRFSLENANLVVFAKAGSGKSYAIKLEILRYLMQGVDVIVIDPENEYEYLADAVGGSFFKISLNSSSHVNPFDLPTPGPDDDPEDILRSNIINLVGLLRIMLGGLSPEEDSVIDEALTETYAVRDITTKSDPTTWKNNTPLMSDFVEILESMEGTGSLVKRLKKFTKGTFAEFFNQQSNISIEKNMAVFGIRDMEESLKPMALYIVMRYVWNTIRTKLKKRILVVDEAWWLMQSPDGASFLFGLAKRGRKYFLGVTTITQDVDDFMKSEYGKPIISNSSLQFLMKQSPATIDVVQKTFNLTEQEKYLLLEASVGEGLFFAGKKHVALSVVASYTEDQLITTAPEEVLKIREAKKKIATDKLTEKVEETKEEE</sequence>
<comment type="caution">
    <text evidence="3">The sequence shown here is derived from an EMBL/GenBank/DDBJ whole genome shotgun (WGS) entry which is preliminary data.</text>
</comment>
<evidence type="ECO:0000256" key="1">
    <source>
        <dbReference type="SAM" id="Coils"/>
    </source>
</evidence>
<dbReference type="PANTHER" id="PTHR30121:SF6">
    <property type="entry name" value="SLR6007 PROTEIN"/>
    <property type="match status" value="1"/>
</dbReference>
<dbReference type="Gene3D" id="1.10.8.730">
    <property type="match status" value="1"/>
</dbReference>
<dbReference type="Pfam" id="PF19044">
    <property type="entry name" value="P-loop_TraG"/>
    <property type="match status" value="1"/>
</dbReference>
<gene>
    <name evidence="3" type="ORF">A2904_00235</name>
</gene>